<dbReference type="InterPro" id="IPR037239">
    <property type="entry name" value="OSBP_sf"/>
</dbReference>
<name>A0A9P8TI11_9ASCO</name>
<proteinExistence type="inferred from homology"/>
<dbReference type="GO" id="GO:0006887">
    <property type="term" value="P:exocytosis"/>
    <property type="evidence" value="ECO:0007669"/>
    <property type="project" value="UniProtKB-ARBA"/>
</dbReference>
<dbReference type="Gene3D" id="2.40.160.120">
    <property type="match status" value="1"/>
</dbReference>
<dbReference type="EMBL" id="JAEUBF010000268">
    <property type="protein sequence ID" value="KAH3679564.1"/>
    <property type="molecule type" value="Genomic_DNA"/>
</dbReference>
<dbReference type="GO" id="GO:0120015">
    <property type="term" value="F:sterol transfer activity"/>
    <property type="evidence" value="ECO:0007669"/>
    <property type="project" value="UniProtKB-ARBA"/>
</dbReference>
<dbReference type="Proteomes" id="UP000769528">
    <property type="component" value="Unassembled WGS sequence"/>
</dbReference>
<dbReference type="FunFam" id="2.40.160.120:FF:000010">
    <property type="entry name" value="Oxysterol-binding protein homolog 4"/>
    <property type="match status" value="1"/>
</dbReference>
<dbReference type="GO" id="GO:0034727">
    <property type="term" value="P:piecemeal microautophagy of the nucleus"/>
    <property type="evidence" value="ECO:0007669"/>
    <property type="project" value="UniProtKB-ARBA"/>
</dbReference>
<dbReference type="SUPFAM" id="SSF144000">
    <property type="entry name" value="Oxysterol-binding protein-like"/>
    <property type="match status" value="1"/>
</dbReference>
<keyword evidence="4" id="KW-1185">Reference proteome</keyword>
<comment type="caution">
    <text evidence="3">The sequence shown here is derived from an EMBL/GenBank/DDBJ whole genome shotgun (WGS) entry which is preliminary data.</text>
</comment>
<protein>
    <recommendedName>
        <fullName evidence="5">Oxysterol-binding protein</fullName>
    </recommendedName>
</protein>
<comment type="similarity">
    <text evidence="1 2">Belongs to the OSBP family.</text>
</comment>
<reference evidence="3" key="2">
    <citation type="submission" date="2021-01" db="EMBL/GenBank/DDBJ databases">
        <authorList>
            <person name="Schikora-Tamarit M.A."/>
        </authorList>
    </citation>
    <scope>NUCLEOTIDE SEQUENCE</scope>
    <source>
        <strain evidence="3">CBS6341</strain>
    </source>
</reference>
<dbReference type="InterPro" id="IPR000648">
    <property type="entry name" value="Oxysterol-bd"/>
</dbReference>
<dbReference type="PANTHER" id="PTHR10972:SF184">
    <property type="entry name" value="OXYSTEROL-BINDING PROTEIN HOMOLOG 4-RELATED"/>
    <property type="match status" value="1"/>
</dbReference>
<dbReference type="GO" id="GO:0005829">
    <property type="term" value="C:cytosol"/>
    <property type="evidence" value="ECO:0007669"/>
    <property type="project" value="TreeGrafter"/>
</dbReference>
<dbReference type="GO" id="GO:0006897">
    <property type="term" value="P:endocytosis"/>
    <property type="evidence" value="ECO:0007669"/>
    <property type="project" value="UniProtKB-ARBA"/>
</dbReference>
<dbReference type="Gene3D" id="3.30.70.3490">
    <property type="match status" value="1"/>
</dbReference>
<dbReference type="InterPro" id="IPR018494">
    <property type="entry name" value="Oxysterol-bd_CS"/>
</dbReference>
<evidence type="ECO:0000256" key="1">
    <source>
        <dbReference type="ARBA" id="ARBA00008842"/>
    </source>
</evidence>
<organism evidence="3 4">
    <name type="scientific">Wickerhamomyces mucosus</name>
    <dbReference type="NCBI Taxonomy" id="1378264"/>
    <lineage>
        <taxon>Eukaryota</taxon>
        <taxon>Fungi</taxon>
        <taxon>Dikarya</taxon>
        <taxon>Ascomycota</taxon>
        <taxon>Saccharomycotina</taxon>
        <taxon>Saccharomycetes</taxon>
        <taxon>Phaffomycetales</taxon>
        <taxon>Wickerhamomycetaceae</taxon>
        <taxon>Wickerhamomyces</taxon>
    </lineage>
</organism>
<dbReference type="AlphaFoldDB" id="A0A9P8TI11"/>
<dbReference type="Pfam" id="PF01237">
    <property type="entry name" value="Oxysterol_BP"/>
    <property type="match status" value="1"/>
</dbReference>
<dbReference type="GO" id="GO:0008142">
    <property type="term" value="F:oxysterol binding"/>
    <property type="evidence" value="ECO:0007669"/>
    <property type="project" value="TreeGrafter"/>
</dbReference>
<evidence type="ECO:0000256" key="2">
    <source>
        <dbReference type="RuleBase" id="RU003844"/>
    </source>
</evidence>
<evidence type="ECO:0008006" key="5">
    <source>
        <dbReference type="Google" id="ProtNLM"/>
    </source>
</evidence>
<dbReference type="PROSITE" id="PS01013">
    <property type="entry name" value="OSBP"/>
    <property type="match status" value="1"/>
</dbReference>
<dbReference type="Gene3D" id="1.10.287.2720">
    <property type="match status" value="1"/>
</dbReference>
<dbReference type="GO" id="GO:0030011">
    <property type="term" value="P:maintenance of cell polarity"/>
    <property type="evidence" value="ECO:0007669"/>
    <property type="project" value="UniProtKB-ARBA"/>
</dbReference>
<reference evidence="3" key="1">
    <citation type="journal article" date="2021" name="Open Biol.">
        <title>Shared evolutionary footprints suggest mitochondrial oxidative damage underlies multiple complex I losses in fungi.</title>
        <authorList>
            <person name="Schikora-Tamarit M.A."/>
            <person name="Marcet-Houben M."/>
            <person name="Nosek J."/>
            <person name="Gabaldon T."/>
        </authorList>
    </citation>
    <scope>NUCLEOTIDE SEQUENCE</scope>
    <source>
        <strain evidence="3">CBS6341</strain>
    </source>
</reference>
<dbReference type="PANTHER" id="PTHR10972">
    <property type="entry name" value="OXYSTEROL-BINDING PROTEIN-RELATED"/>
    <property type="match status" value="1"/>
</dbReference>
<gene>
    <name evidence="3" type="ORF">WICMUC_000897</name>
</gene>
<dbReference type="Gene3D" id="6.10.250.1430">
    <property type="match status" value="1"/>
</dbReference>
<evidence type="ECO:0000313" key="4">
    <source>
        <dbReference type="Proteomes" id="UP000769528"/>
    </source>
</evidence>
<evidence type="ECO:0000313" key="3">
    <source>
        <dbReference type="EMBL" id="KAH3679564.1"/>
    </source>
</evidence>
<sequence>MSSHSHSSSWTSFLKSIASYNGDLSSLTAPPFILSPTSLVEYSQFWGEHPDLLIAPNFIGDKDSYENAANADEIAQDRIIAVTKWFISTLRSQYCSRNESLGSEKKPLNPFLGELFVGKWGDEKLGETVLLSEQVSHHPPVTAYAIFNDKNNVELQGYNGIRASISTTSINVKQYGHAILKFKNLNEEFLITLPPLHIEGLLVASPFVELEGKSIIQSSSGYISVVEFSGRGYFSGKKNSYKARIFKDKAASSNKENALFTISGQWSGKSQIYQGSSTSSKEFSEFYDANAIEPIHLTVKDISQQNNLESRKAWKKVADAIKLGNYDLIHREKSELEQEQRELRKKETESGIKWETRFFEERDLEDLPEAGKKSDPLIGLSNLANLSRKNVVSGTIRGDKEDKTSSSYIHWRFVRENWDKESEIVV</sequence>
<accession>A0A9P8TI11</accession>
<dbReference type="OrthoDB" id="14833at2759"/>
<dbReference type="GO" id="GO:0016020">
    <property type="term" value="C:membrane"/>
    <property type="evidence" value="ECO:0007669"/>
    <property type="project" value="TreeGrafter"/>
</dbReference>